<reference evidence="1 2" key="1">
    <citation type="submission" date="2020-03" db="EMBL/GenBank/DDBJ databases">
        <title>A novel species.</title>
        <authorList>
            <person name="Gao J."/>
        </authorList>
    </citation>
    <scope>NUCLEOTIDE SEQUENCE [LARGE SCALE GENOMIC DNA]</scope>
    <source>
        <strain evidence="1 2">QMT-12</strain>
    </source>
</reference>
<dbReference type="KEGG" id="slia:HA039_19015"/>
<dbReference type="EMBL" id="CP050177">
    <property type="protein sequence ID" value="QIQ04121.1"/>
    <property type="molecule type" value="Genomic_DNA"/>
</dbReference>
<dbReference type="NCBIfam" id="NF040567">
    <property type="entry name" value="SCO2524_fam"/>
    <property type="match status" value="1"/>
</dbReference>
<dbReference type="Proteomes" id="UP000501179">
    <property type="component" value="Chromosome"/>
</dbReference>
<dbReference type="RefSeq" id="WP_167031269.1">
    <property type="nucleotide sequence ID" value="NZ_CP050177.1"/>
</dbReference>
<evidence type="ECO:0000313" key="2">
    <source>
        <dbReference type="Proteomes" id="UP000501179"/>
    </source>
</evidence>
<dbReference type="InterPro" id="IPR049777">
    <property type="entry name" value="SCO2524-like"/>
</dbReference>
<proteinExistence type="predicted"/>
<protein>
    <submittedName>
        <fullName evidence="1">Uncharacterized protein</fullName>
    </submittedName>
</protein>
<gene>
    <name evidence="1" type="ORF">HA039_19015</name>
</gene>
<dbReference type="AlphaFoldDB" id="A0A6G9H1N0"/>
<name>A0A6G9H1N0_9ACTN</name>
<sequence length="613" mass="68649">MQIKPRQHLLDIWQAIARHSFEDGEWEWGEWGGRSSVADAERLLCLMYPATEIPAFRLDDPDTTERDVQTALKNVGGRLEIPGKLVTLLAEFMRTHAADDKRPSFSGGYYFISGDPERDLTPEQRELGVVDAFSMSITLSLATLGFLKVYETRTRRAEVRALIDELKAATEVRLTAAMVSLLRSFTVNVFDPEEPQGRTLGKLLGQGQVSERVVLQQFQRRFKALRATVSESFTLGVDVADRLKDDNQLFEIGWAWSLVKDAPPVETVEPIGPQPDGVADPIPYLYFTVVALDGIQDLFSDRTLTLGLLNTEQQRLAEALRLRWEVTQQYWSGIARFGEGSWPLEDIPWRTTGQRLESEYFSLSVAAILVQDLVRRRATDDDLTRTVGIMERLAERGRITSRMTQNDSAIGLHQPGVRLPLQGSQRIGPPMEWTMGDFSAQLLKRSIQLCALSRNISAHDRLLRLAERIFDHVWTRRIRTGEGAGLWDHIQAVYPEAPPYEAPLSWNITERVTECMVAARQLYTQPPIRSSELATLAAALLSEATHLLGNEQLEPTSLADGSHGIALKSVEVKLRRARLILDDQPGTAVALTLDVLGELDTLALARHTASRGV</sequence>
<keyword evidence="2" id="KW-1185">Reference proteome</keyword>
<organism evidence="1 2">
    <name type="scientific">Streptomyces liangshanensis</name>
    <dbReference type="NCBI Taxonomy" id="2717324"/>
    <lineage>
        <taxon>Bacteria</taxon>
        <taxon>Bacillati</taxon>
        <taxon>Actinomycetota</taxon>
        <taxon>Actinomycetes</taxon>
        <taxon>Kitasatosporales</taxon>
        <taxon>Streptomycetaceae</taxon>
        <taxon>Streptomyces</taxon>
    </lineage>
</organism>
<accession>A0A6G9H1N0</accession>
<evidence type="ECO:0000313" key="1">
    <source>
        <dbReference type="EMBL" id="QIQ04121.1"/>
    </source>
</evidence>